<dbReference type="SUPFAM" id="SSF90229">
    <property type="entry name" value="CCCH zinc finger"/>
    <property type="match status" value="2"/>
</dbReference>
<reference evidence="7" key="1">
    <citation type="submission" date="2022-01" db="EMBL/GenBank/DDBJ databases">
        <title>Genome Sequence Resource for Two Populations of Ditylenchus destructor, the Migratory Endoparasitic Phytonematode.</title>
        <authorList>
            <person name="Zhang H."/>
            <person name="Lin R."/>
            <person name="Xie B."/>
        </authorList>
    </citation>
    <scope>NUCLEOTIDE SEQUENCE</scope>
    <source>
        <strain evidence="7">BazhouSP</strain>
    </source>
</reference>
<organism evidence="7 8">
    <name type="scientific">Ditylenchus destructor</name>
    <dbReference type="NCBI Taxonomy" id="166010"/>
    <lineage>
        <taxon>Eukaryota</taxon>
        <taxon>Metazoa</taxon>
        <taxon>Ecdysozoa</taxon>
        <taxon>Nematoda</taxon>
        <taxon>Chromadorea</taxon>
        <taxon>Rhabditida</taxon>
        <taxon>Tylenchina</taxon>
        <taxon>Tylenchomorpha</taxon>
        <taxon>Sphaerularioidea</taxon>
        <taxon>Anguinidae</taxon>
        <taxon>Anguininae</taxon>
        <taxon>Ditylenchus</taxon>
    </lineage>
</organism>
<dbReference type="InterPro" id="IPR045877">
    <property type="entry name" value="ZFP36-like"/>
</dbReference>
<keyword evidence="2" id="KW-0677">Repeat</keyword>
<feature type="zinc finger region" description="C3H1-type" evidence="5">
    <location>
        <begin position="101"/>
        <end position="129"/>
    </location>
</feature>
<keyword evidence="1 5" id="KW-0479">Metal-binding</keyword>
<evidence type="ECO:0000256" key="4">
    <source>
        <dbReference type="ARBA" id="ARBA00022833"/>
    </source>
</evidence>
<accession>A0AAD4N032</accession>
<dbReference type="FunFam" id="4.10.1000.10:FF:000018">
    <property type="entry name" value="Zinc finger protein"/>
    <property type="match status" value="1"/>
</dbReference>
<dbReference type="GO" id="GO:0043186">
    <property type="term" value="C:P granule"/>
    <property type="evidence" value="ECO:0007669"/>
    <property type="project" value="UniProtKB-ARBA"/>
</dbReference>
<dbReference type="AlphaFoldDB" id="A0AAD4N032"/>
<keyword evidence="3 5" id="KW-0863">Zinc-finger</keyword>
<dbReference type="GO" id="GO:0008270">
    <property type="term" value="F:zinc ion binding"/>
    <property type="evidence" value="ECO:0007669"/>
    <property type="project" value="UniProtKB-KW"/>
</dbReference>
<protein>
    <submittedName>
        <fullName evidence="7">Zinc finger c-x8-C-x5-C-x3-H type (And similar) domain-containing protein</fullName>
    </submittedName>
</protein>
<comment type="caution">
    <text evidence="7">The sequence shown here is derived from an EMBL/GenBank/DDBJ whole genome shotgun (WGS) entry which is preliminary data.</text>
</comment>
<dbReference type="PROSITE" id="PS50103">
    <property type="entry name" value="ZF_C3H1"/>
    <property type="match status" value="2"/>
</dbReference>
<feature type="zinc finger region" description="C3H1-type" evidence="5">
    <location>
        <begin position="139"/>
        <end position="167"/>
    </location>
</feature>
<evidence type="ECO:0000259" key="6">
    <source>
        <dbReference type="PROSITE" id="PS50103"/>
    </source>
</evidence>
<name>A0AAD4N032_9BILA</name>
<keyword evidence="4 5" id="KW-0862">Zinc</keyword>
<dbReference type="Proteomes" id="UP001201812">
    <property type="component" value="Unassembled WGS sequence"/>
</dbReference>
<evidence type="ECO:0000313" key="7">
    <source>
        <dbReference type="EMBL" id="KAI1709122.1"/>
    </source>
</evidence>
<gene>
    <name evidence="7" type="ORF">DdX_11520</name>
</gene>
<dbReference type="Gene3D" id="4.10.1000.10">
    <property type="entry name" value="Zinc finger, CCCH-type"/>
    <property type="match status" value="2"/>
</dbReference>
<dbReference type="PANTHER" id="PTHR12547">
    <property type="entry name" value="CCCH ZINC FINGER/TIS11-RELATED"/>
    <property type="match status" value="1"/>
</dbReference>
<dbReference type="GO" id="GO:0003729">
    <property type="term" value="F:mRNA binding"/>
    <property type="evidence" value="ECO:0007669"/>
    <property type="project" value="InterPro"/>
</dbReference>
<evidence type="ECO:0000256" key="3">
    <source>
        <dbReference type="ARBA" id="ARBA00022771"/>
    </source>
</evidence>
<dbReference type="EMBL" id="JAKKPZ010000032">
    <property type="protein sequence ID" value="KAI1709122.1"/>
    <property type="molecule type" value="Genomic_DNA"/>
</dbReference>
<dbReference type="Pfam" id="PF00642">
    <property type="entry name" value="zf-CCCH"/>
    <property type="match status" value="2"/>
</dbReference>
<dbReference type="InterPro" id="IPR000571">
    <property type="entry name" value="Znf_CCCH"/>
</dbReference>
<dbReference type="InterPro" id="IPR036855">
    <property type="entry name" value="Znf_CCCH_sf"/>
</dbReference>
<evidence type="ECO:0000256" key="2">
    <source>
        <dbReference type="ARBA" id="ARBA00022737"/>
    </source>
</evidence>
<feature type="domain" description="C3H1-type" evidence="6">
    <location>
        <begin position="101"/>
        <end position="129"/>
    </location>
</feature>
<evidence type="ECO:0000256" key="5">
    <source>
        <dbReference type="PROSITE-ProRule" id="PRU00723"/>
    </source>
</evidence>
<proteinExistence type="predicted"/>
<feature type="domain" description="C3H1-type" evidence="6">
    <location>
        <begin position="139"/>
        <end position="167"/>
    </location>
</feature>
<dbReference type="PANTHER" id="PTHR12547:SF18">
    <property type="entry name" value="PROTEIN TIS11"/>
    <property type="match status" value="1"/>
</dbReference>
<keyword evidence="8" id="KW-1185">Reference proteome</keyword>
<evidence type="ECO:0000313" key="8">
    <source>
        <dbReference type="Proteomes" id="UP001201812"/>
    </source>
</evidence>
<sequence length="286" mass="32199">MFSESFSKCAKNHIDEGNPQFYGMENQNAATGTANRLYGSPRSWFSRSRPVPQFLDNNRIANPITIDANVRLVDGISEAEWHAMSDHRRQIYLQEKRKSQAFKTGMCKDLARTGLCAYGQSCRFAHSPSELRVRTIHPKFKTELCRNFALSGSCSYGSRCQFIHRSPSNDRQLHCSAPPAVSSRDVANTRFQQSCRTTKETFAESEYPHNSSLVDRIVENDTAVFLSDYMRSNDVRANEPISSGGPPQMSDDDFLASLLNSTFGDNGNPFCRSCFSTMPTDAKRKE</sequence>
<dbReference type="SMART" id="SM00356">
    <property type="entry name" value="ZnF_C3H1"/>
    <property type="match status" value="2"/>
</dbReference>
<evidence type="ECO:0000256" key="1">
    <source>
        <dbReference type="ARBA" id="ARBA00022723"/>
    </source>
</evidence>